<feature type="domain" description="ThuA-like" evidence="1">
    <location>
        <begin position="24"/>
        <end position="229"/>
    </location>
</feature>
<dbReference type="EMBL" id="CP115965">
    <property type="protein sequence ID" value="WZW98960.1"/>
    <property type="molecule type" value="Genomic_DNA"/>
</dbReference>
<keyword evidence="3" id="KW-1185">Reference proteome</keyword>
<reference evidence="2 3" key="1">
    <citation type="journal article" date="2023" name="Environ Microbiome">
        <title>A coral-associated actinobacterium mitigates coral bleaching under heat stress.</title>
        <authorList>
            <person name="Li J."/>
            <person name="Zou Y."/>
            <person name="Li Q."/>
            <person name="Zhang J."/>
            <person name="Bourne D.G."/>
            <person name="Lyu Y."/>
            <person name="Liu C."/>
            <person name="Zhang S."/>
        </authorList>
    </citation>
    <scope>NUCLEOTIDE SEQUENCE [LARGE SCALE GENOMIC DNA]</scope>
    <source>
        <strain evidence="2 3">SCSIO 13291</strain>
    </source>
</reference>
<evidence type="ECO:0000313" key="3">
    <source>
        <dbReference type="Proteomes" id="UP001434337"/>
    </source>
</evidence>
<accession>A0ABZ3CB20</accession>
<dbReference type="Gene3D" id="3.40.50.880">
    <property type="match status" value="1"/>
</dbReference>
<name>A0ABZ3CB20_9ACTN</name>
<proteinExistence type="predicted"/>
<organism evidence="2 3">
    <name type="scientific">Propioniciclava soli</name>
    <dbReference type="NCBI Taxonomy" id="2775081"/>
    <lineage>
        <taxon>Bacteria</taxon>
        <taxon>Bacillati</taxon>
        <taxon>Actinomycetota</taxon>
        <taxon>Actinomycetes</taxon>
        <taxon>Propionibacteriales</taxon>
        <taxon>Propionibacteriaceae</taxon>
        <taxon>Propioniciclava</taxon>
    </lineage>
</organism>
<dbReference type="InterPro" id="IPR029062">
    <property type="entry name" value="Class_I_gatase-like"/>
</dbReference>
<gene>
    <name evidence="2" type="ORF">PCC79_01745</name>
</gene>
<evidence type="ECO:0000313" key="2">
    <source>
        <dbReference type="EMBL" id="WZW98960.1"/>
    </source>
</evidence>
<sequence length="233" mass="24633">MTARRAVVVSGSGRYADPWHPFGETSAALAEIARELGWEAEVRPSEPASLLDLGGVDVVVVNSGGGDPDAPPAPDAAWAQAHAALGRFVSAGGGLLGVHTAANTFSDWPAWPSVLGGRWVRGESWHPERSLATFEAVPGTANHPLLAGIDPPVGLPALTDTPCITCFDERYSRLTLAAASEPVLRHELGEAYETCAWTLGRVVYDGLGHDARSYESAARRRFVANALQFVAAR</sequence>
<dbReference type="RefSeq" id="WP_342372818.1">
    <property type="nucleotide sequence ID" value="NZ_CP115965.1"/>
</dbReference>
<dbReference type="InterPro" id="IPR029010">
    <property type="entry name" value="ThuA-like"/>
</dbReference>
<dbReference type="Pfam" id="PF06283">
    <property type="entry name" value="ThuA"/>
    <property type="match status" value="1"/>
</dbReference>
<dbReference type="Proteomes" id="UP001434337">
    <property type="component" value="Chromosome"/>
</dbReference>
<dbReference type="SUPFAM" id="SSF52317">
    <property type="entry name" value="Class I glutamine amidotransferase-like"/>
    <property type="match status" value="1"/>
</dbReference>
<protein>
    <submittedName>
        <fullName evidence="2">ThuA domain-containing protein</fullName>
    </submittedName>
</protein>
<evidence type="ECO:0000259" key="1">
    <source>
        <dbReference type="Pfam" id="PF06283"/>
    </source>
</evidence>